<protein>
    <submittedName>
        <fullName evidence="1">Uncharacterized protein</fullName>
    </submittedName>
</protein>
<comment type="caution">
    <text evidence="1">The sequence shown here is derived from an EMBL/GenBank/DDBJ whole genome shotgun (WGS) entry which is preliminary data.</text>
</comment>
<accession>A0ACB8X4E3</accession>
<organism evidence="1 2">
    <name type="scientific">Scortum barcoo</name>
    <name type="common">barcoo grunter</name>
    <dbReference type="NCBI Taxonomy" id="214431"/>
    <lineage>
        <taxon>Eukaryota</taxon>
        <taxon>Metazoa</taxon>
        <taxon>Chordata</taxon>
        <taxon>Craniata</taxon>
        <taxon>Vertebrata</taxon>
        <taxon>Euteleostomi</taxon>
        <taxon>Actinopterygii</taxon>
        <taxon>Neopterygii</taxon>
        <taxon>Teleostei</taxon>
        <taxon>Neoteleostei</taxon>
        <taxon>Acanthomorphata</taxon>
        <taxon>Eupercaria</taxon>
        <taxon>Centrarchiformes</taxon>
        <taxon>Terapontoidei</taxon>
        <taxon>Terapontidae</taxon>
        <taxon>Scortum</taxon>
    </lineage>
</organism>
<dbReference type="Proteomes" id="UP000831701">
    <property type="component" value="Chromosome 3"/>
</dbReference>
<dbReference type="EMBL" id="CM041533">
    <property type="protein sequence ID" value="KAI3375177.1"/>
    <property type="molecule type" value="Genomic_DNA"/>
</dbReference>
<reference evidence="1" key="1">
    <citation type="submission" date="2022-04" db="EMBL/GenBank/DDBJ databases">
        <title>Jade perch genome.</title>
        <authorList>
            <person name="Chao B."/>
        </authorList>
    </citation>
    <scope>NUCLEOTIDE SEQUENCE</scope>
    <source>
        <strain evidence="1">CB-2022</strain>
    </source>
</reference>
<evidence type="ECO:0000313" key="1">
    <source>
        <dbReference type="EMBL" id="KAI3375177.1"/>
    </source>
</evidence>
<evidence type="ECO:0000313" key="2">
    <source>
        <dbReference type="Proteomes" id="UP000831701"/>
    </source>
</evidence>
<sequence length="165" mass="18908">MLRTHSGTLFGVTKTEGDGGLQEGEDFRKRNMPTSINGTTMERVSSFRFLQFTSERTCPGLTTLTSSQRNQTAALLPLQLLQVHHREDPDWLHHRLPSMEDLYTQLCRKKADRIIKDPDPPRLKTVLPAVVWPTVRQHPGLLYQTQRQLHPPGQDTFELHLTCTI</sequence>
<gene>
    <name evidence="1" type="ORF">L3Q82_021074</name>
</gene>
<name>A0ACB8X4E3_9TELE</name>
<proteinExistence type="predicted"/>
<keyword evidence="2" id="KW-1185">Reference proteome</keyword>